<proteinExistence type="predicted"/>
<sequence length="64" mass="7095">MILAFDPEGELPTERLGPVDQLTVATGIRSERPAVQDRAELVDRDRDRDGDVDVFVSVDARQGE</sequence>
<evidence type="ECO:0000313" key="2">
    <source>
        <dbReference type="Proteomes" id="UP001054811"/>
    </source>
</evidence>
<keyword evidence="2" id="KW-1185">Reference proteome</keyword>
<protein>
    <submittedName>
        <fullName evidence="1">Uncharacterized protein</fullName>
    </submittedName>
</protein>
<dbReference type="Proteomes" id="UP001054811">
    <property type="component" value="Chromosome"/>
</dbReference>
<accession>A0ABY5NGG4</accession>
<gene>
    <name evidence="1" type="ORF">L2X98_26935</name>
</gene>
<evidence type="ECO:0000313" key="1">
    <source>
        <dbReference type="EMBL" id="UUT34303.1"/>
    </source>
</evidence>
<name>A0ABY5NGG4_9MICO</name>
<dbReference type="RefSeq" id="WP_259610816.1">
    <property type="nucleotide sequence ID" value="NZ_CP091139.2"/>
</dbReference>
<dbReference type="EMBL" id="CP091139">
    <property type="protein sequence ID" value="UUT34303.1"/>
    <property type="molecule type" value="Genomic_DNA"/>
</dbReference>
<organism evidence="1 2">
    <name type="scientific">Microbacterium elymi</name>
    <dbReference type="NCBI Taxonomy" id="2909587"/>
    <lineage>
        <taxon>Bacteria</taxon>
        <taxon>Bacillati</taxon>
        <taxon>Actinomycetota</taxon>
        <taxon>Actinomycetes</taxon>
        <taxon>Micrococcales</taxon>
        <taxon>Microbacteriaceae</taxon>
        <taxon>Microbacterium</taxon>
    </lineage>
</organism>
<reference evidence="1" key="1">
    <citation type="submission" date="2022-01" db="EMBL/GenBank/DDBJ databases">
        <title>Microbacterium eymi and Microbacterium rhizovicinus sp. nov., isolated from the rhizospheric soil of Elymus tsukushiensis, a plant native to the Dokdo Islands, Republic of Korea.</title>
        <authorList>
            <person name="Hwang Y.J."/>
        </authorList>
    </citation>
    <scope>NUCLEOTIDE SEQUENCE</scope>
    <source>
        <strain evidence="1">KUDC0405</strain>
    </source>
</reference>